<dbReference type="GO" id="GO:0005576">
    <property type="term" value="C:extracellular region"/>
    <property type="evidence" value="ECO:0007669"/>
    <property type="project" value="InterPro"/>
</dbReference>
<dbReference type="CDD" id="cd05381">
    <property type="entry name" value="CAP_PR-1"/>
    <property type="match status" value="1"/>
</dbReference>
<dbReference type="Proteomes" id="UP001324115">
    <property type="component" value="Unassembled WGS sequence"/>
</dbReference>
<proteinExistence type="inferred from homology"/>
<keyword evidence="3" id="KW-0611">Plant defense</keyword>
<keyword evidence="4" id="KW-1015">Disulfide bond</keyword>
<evidence type="ECO:0000256" key="3">
    <source>
        <dbReference type="ARBA" id="ARBA00022821"/>
    </source>
</evidence>
<dbReference type="Pfam" id="PF00188">
    <property type="entry name" value="CAP"/>
    <property type="match status" value="1"/>
</dbReference>
<gene>
    <name evidence="7" type="ORF">RGQ29_005888</name>
</gene>
<dbReference type="Gene3D" id="3.40.33.10">
    <property type="entry name" value="CAP"/>
    <property type="match status" value="1"/>
</dbReference>
<dbReference type="GO" id="GO:0098542">
    <property type="term" value="P:defense response to other organism"/>
    <property type="evidence" value="ECO:0007669"/>
    <property type="project" value="UniProtKB-ARBA"/>
</dbReference>
<sequence>MGFSKFLLAICFLGLTLIHVSLAQNSHFNFVHEHNVARAQVGVGAIGWNNTLAAYAQNYANIRSQDCALEHSEGPYGENIAEGYDTFSGAEAVKLWVAEKPNYDHTNNKCTGGECLHYTQVVWRDTTHLGCARTKCPNGGVFIVCSYDPPGNYYGERPY</sequence>
<keyword evidence="2 5" id="KW-0732">Signal</keyword>
<protein>
    <recommendedName>
        <fullName evidence="6">SCP domain-containing protein</fullName>
    </recommendedName>
</protein>
<evidence type="ECO:0000256" key="1">
    <source>
        <dbReference type="ARBA" id="ARBA00009923"/>
    </source>
</evidence>
<dbReference type="PROSITE" id="PS01010">
    <property type="entry name" value="CRISP_2"/>
    <property type="match status" value="1"/>
</dbReference>
<organism evidence="7 8">
    <name type="scientific">Quercus rubra</name>
    <name type="common">Northern red oak</name>
    <name type="synonym">Quercus borealis</name>
    <dbReference type="NCBI Taxonomy" id="3512"/>
    <lineage>
        <taxon>Eukaryota</taxon>
        <taxon>Viridiplantae</taxon>
        <taxon>Streptophyta</taxon>
        <taxon>Embryophyta</taxon>
        <taxon>Tracheophyta</taxon>
        <taxon>Spermatophyta</taxon>
        <taxon>Magnoliopsida</taxon>
        <taxon>eudicotyledons</taxon>
        <taxon>Gunneridae</taxon>
        <taxon>Pentapetalae</taxon>
        <taxon>rosids</taxon>
        <taxon>fabids</taxon>
        <taxon>Fagales</taxon>
        <taxon>Fagaceae</taxon>
        <taxon>Quercus</taxon>
    </lineage>
</organism>
<comment type="caution">
    <text evidence="7">The sequence shown here is derived from an EMBL/GenBank/DDBJ whole genome shotgun (WGS) entry which is preliminary data.</text>
</comment>
<dbReference type="SMART" id="SM00198">
    <property type="entry name" value="SCP"/>
    <property type="match status" value="1"/>
</dbReference>
<dbReference type="PRINTS" id="PR00837">
    <property type="entry name" value="V5TPXLIKE"/>
</dbReference>
<evidence type="ECO:0000259" key="6">
    <source>
        <dbReference type="SMART" id="SM00198"/>
    </source>
</evidence>
<dbReference type="InterPro" id="IPR014044">
    <property type="entry name" value="CAP_dom"/>
</dbReference>
<keyword evidence="8" id="KW-1185">Reference proteome</keyword>
<evidence type="ECO:0000313" key="7">
    <source>
        <dbReference type="EMBL" id="KAK4563540.1"/>
    </source>
</evidence>
<evidence type="ECO:0000256" key="4">
    <source>
        <dbReference type="ARBA" id="ARBA00023157"/>
    </source>
</evidence>
<reference evidence="7 8" key="1">
    <citation type="journal article" date="2023" name="G3 (Bethesda)">
        <title>A haplotype-resolved chromosome-scale genome for Quercus rubra L. provides insights into the genetics of adaptive traits for red oak species.</title>
        <authorList>
            <person name="Kapoor B."/>
            <person name="Jenkins J."/>
            <person name="Schmutz J."/>
            <person name="Zhebentyayeva T."/>
            <person name="Kuelheim C."/>
            <person name="Coggeshall M."/>
            <person name="Heim C."/>
            <person name="Lasky J.R."/>
            <person name="Leites L."/>
            <person name="Islam-Faridi N."/>
            <person name="Romero-Severson J."/>
            <person name="DeLeo V.L."/>
            <person name="Lucas S.M."/>
            <person name="Lazic D."/>
            <person name="Gailing O."/>
            <person name="Carlson J."/>
            <person name="Staton M."/>
        </authorList>
    </citation>
    <scope>NUCLEOTIDE SEQUENCE [LARGE SCALE GENOMIC DNA]</scope>
    <source>
        <strain evidence="7">Pseudo-F2</strain>
    </source>
</reference>
<feature type="signal peptide" evidence="5">
    <location>
        <begin position="1"/>
        <end position="23"/>
    </location>
</feature>
<evidence type="ECO:0000256" key="2">
    <source>
        <dbReference type="ARBA" id="ARBA00022729"/>
    </source>
</evidence>
<dbReference type="FunFam" id="3.40.33.10:FF:000006">
    <property type="entry name" value="Putative pathogenesis-related protein 1"/>
    <property type="match status" value="1"/>
</dbReference>
<dbReference type="SUPFAM" id="SSF55797">
    <property type="entry name" value="PR-1-like"/>
    <property type="match status" value="1"/>
</dbReference>
<dbReference type="AlphaFoldDB" id="A0AAN7IBG4"/>
<dbReference type="InterPro" id="IPR035940">
    <property type="entry name" value="CAP_sf"/>
</dbReference>
<feature type="domain" description="SCP" evidence="6">
    <location>
        <begin position="25"/>
        <end position="155"/>
    </location>
</feature>
<dbReference type="InterPro" id="IPR001283">
    <property type="entry name" value="CRISP-related"/>
</dbReference>
<name>A0AAN7IBG4_QUERU</name>
<feature type="chain" id="PRO_5043045130" description="SCP domain-containing protein" evidence="5">
    <location>
        <begin position="24"/>
        <end position="159"/>
    </location>
</feature>
<dbReference type="InterPro" id="IPR018244">
    <property type="entry name" value="Allrgn_V5/Tpx1_CS"/>
</dbReference>
<dbReference type="EMBL" id="JAXUIC010000011">
    <property type="protein sequence ID" value="KAK4563540.1"/>
    <property type="molecule type" value="Genomic_DNA"/>
</dbReference>
<accession>A0AAN7IBG4</accession>
<evidence type="ECO:0000313" key="8">
    <source>
        <dbReference type="Proteomes" id="UP001324115"/>
    </source>
</evidence>
<evidence type="ECO:0000256" key="5">
    <source>
        <dbReference type="SAM" id="SignalP"/>
    </source>
</evidence>
<dbReference type="PANTHER" id="PTHR10334">
    <property type="entry name" value="CYSTEINE-RICH SECRETORY PROTEIN-RELATED"/>
    <property type="match status" value="1"/>
</dbReference>
<comment type="similarity">
    <text evidence="1">Belongs to the CRISP family.</text>
</comment>